<evidence type="ECO:0000313" key="3">
    <source>
        <dbReference type="Proteomes" id="UP000298471"/>
    </source>
</evidence>
<evidence type="ECO:0000313" key="2">
    <source>
        <dbReference type="EMBL" id="TGE21057.1"/>
    </source>
</evidence>
<feature type="domain" description="PKD-like" evidence="1">
    <location>
        <begin position="496"/>
        <end position="559"/>
    </location>
</feature>
<dbReference type="EMBL" id="SRMB01000007">
    <property type="protein sequence ID" value="TGE21057.1"/>
    <property type="molecule type" value="Genomic_DNA"/>
</dbReference>
<evidence type="ECO:0000259" key="1">
    <source>
        <dbReference type="Pfam" id="PF19408"/>
    </source>
</evidence>
<reference evidence="2 3" key="1">
    <citation type="submission" date="2019-04" db="EMBL/GenBank/DDBJ databases">
        <authorList>
            <person name="Feng G."/>
            <person name="Zhang J."/>
            <person name="Zhu H."/>
        </authorList>
    </citation>
    <scope>NUCLEOTIDE SEQUENCE [LARGE SCALE GENOMIC DNA]</scope>
    <source>
        <strain evidence="2 3">9PBR-1</strain>
    </source>
</reference>
<dbReference type="AlphaFoldDB" id="A0A4Z0PTN7"/>
<sequence length="657" mass="70051">MRTALRIWVLVCLLGLKLLPAVANHLVGGEMTYKYLDSNGPVSTPFRYEITTRIYYNTATSPTGNPTLTINVRTLEAGQAVLVRTVIQRNSYAEITPIRLPSCAPTNAPGVTLAVYQTTVSLPGVPLGYLAEFSLGNRNAGITNLRDPLNERMGLSVEMAPPMLPNSSPAFSSDALVVICRADTGLVLNNAYDADGDRLSYSFGTPYSQGGTSVSYAPGYNPTQPFGNRGYAAIDARSGLAKYWSAELGTFLLAIDVREYRMVNGREILLGRLRRDIQIVVRECADNNLAPVFAPATLARREVLAAEGQTATFELTATDPEARRLTMEVTSVLLDGPGPIQATVNGRPGSPIGPLMGVRVRGQGSVTGTFQITPSCGMARPAPYDIIVTVADSACESKMVVGVFRLRIVRPASGLRIRGDSVLCVGTAVTYTANGPTFGAYSWTVRGGQVQGDATGRSVQVLWPPAAGKGSVAVRGVLEASCLTDTVAHPVEVQAEPAISGPAAYCLAANTGLSYSVAGPAGAYQWSISGGSITSGQGTNSVQVDITKGLTATLQVARAASPTCRTTLSIGPDDRCLAFYNVITPNGDGQNDVFQIDNLARHPNTKLTIFNRWGRRVYQTEDYQNAYSGDGSSSGVYYYLCQLQDGTSYKGWFEIIR</sequence>
<dbReference type="InterPro" id="IPR026341">
    <property type="entry name" value="T9SS_type_B"/>
</dbReference>
<dbReference type="InterPro" id="IPR045829">
    <property type="entry name" value="PKD_6"/>
</dbReference>
<dbReference type="Pfam" id="PF19408">
    <property type="entry name" value="PKD_6"/>
    <property type="match status" value="1"/>
</dbReference>
<gene>
    <name evidence="2" type="ORF">E5K02_23895</name>
</gene>
<dbReference type="NCBIfam" id="TIGR04131">
    <property type="entry name" value="Bac_Flav_CTERM"/>
    <property type="match status" value="1"/>
</dbReference>
<dbReference type="OrthoDB" id="898151at2"/>
<dbReference type="Pfam" id="PF13585">
    <property type="entry name" value="CHU_C"/>
    <property type="match status" value="1"/>
</dbReference>
<dbReference type="RefSeq" id="WP_135398796.1">
    <property type="nucleotide sequence ID" value="NZ_SRMB01000007.1"/>
</dbReference>
<organism evidence="2 3">
    <name type="scientific">Hymenobacter metallicola</name>
    <dbReference type="NCBI Taxonomy" id="2563114"/>
    <lineage>
        <taxon>Bacteria</taxon>
        <taxon>Pseudomonadati</taxon>
        <taxon>Bacteroidota</taxon>
        <taxon>Cytophagia</taxon>
        <taxon>Cytophagales</taxon>
        <taxon>Hymenobacteraceae</taxon>
        <taxon>Hymenobacter</taxon>
    </lineage>
</organism>
<name>A0A4Z0PTN7_9BACT</name>
<protein>
    <submittedName>
        <fullName evidence="2">Gliding motility-associated C-terminal domain-containing protein</fullName>
    </submittedName>
</protein>
<proteinExistence type="predicted"/>
<dbReference type="Proteomes" id="UP000298471">
    <property type="component" value="Unassembled WGS sequence"/>
</dbReference>
<comment type="caution">
    <text evidence="2">The sequence shown here is derived from an EMBL/GenBank/DDBJ whole genome shotgun (WGS) entry which is preliminary data.</text>
</comment>
<keyword evidence="3" id="KW-1185">Reference proteome</keyword>
<accession>A0A4Z0PTN7</accession>